<comment type="caution">
    <text evidence="2">The sequence shown here is derived from an EMBL/GenBank/DDBJ whole genome shotgun (WGS) entry which is preliminary data.</text>
</comment>
<dbReference type="AlphaFoldDB" id="A0A9Q1EV03"/>
<protein>
    <submittedName>
        <fullName evidence="2">Uncharacterized protein</fullName>
    </submittedName>
</protein>
<evidence type="ECO:0000256" key="1">
    <source>
        <dbReference type="SAM" id="MobiDB-lite"/>
    </source>
</evidence>
<proteinExistence type="predicted"/>
<dbReference type="EMBL" id="JAINUF010000012">
    <property type="protein sequence ID" value="KAJ8345526.1"/>
    <property type="molecule type" value="Genomic_DNA"/>
</dbReference>
<organism evidence="2 3">
    <name type="scientific">Synaphobranchus kaupii</name>
    <name type="common">Kaup's arrowtooth eel</name>
    <dbReference type="NCBI Taxonomy" id="118154"/>
    <lineage>
        <taxon>Eukaryota</taxon>
        <taxon>Metazoa</taxon>
        <taxon>Chordata</taxon>
        <taxon>Craniata</taxon>
        <taxon>Vertebrata</taxon>
        <taxon>Euteleostomi</taxon>
        <taxon>Actinopterygii</taxon>
        <taxon>Neopterygii</taxon>
        <taxon>Teleostei</taxon>
        <taxon>Anguilliformes</taxon>
        <taxon>Synaphobranchidae</taxon>
        <taxon>Synaphobranchus</taxon>
    </lineage>
</organism>
<dbReference type="Proteomes" id="UP001152622">
    <property type="component" value="Chromosome 12"/>
</dbReference>
<keyword evidence="3" id="KW-1185">Reference proteome</keyword>
<reference evidence="2" key="1">
    <citation type="journal article" date="2023" name="Science">
        <title>Genome structures resolve the early diversification of teleost fishes.</title>
        <authorList>
            <person name="Parey E."/>
            <person name="Louis A."/>
            <person name="Montfort J."/>
            <person name="Bouchez O."/>
            <person name="Roques C."/>
            <person name="Iampietro C."/>
            <person name="Lluch J."/>
            <person name="Castinel A."/>
            <person name="Donnadieu C."/>
            <person name="Desvignes T."/>
            <person name="Floi Bucao C."/>
            <person name="Jouanno E."/>
            <person name="Wen M."/>
            <person name="Mejri S."/>
            <person name="Dirks R."/>
            <person name="Jansen H."/>
            <person name="Henkel C."/>
            <person name="Chen W.J."/>
            <person name="Zahm M."/>
            <person name="Cabau C."/>
            <person name="Klopp C."/>
            <person name="Thompson A.W."/>
            <person name="Robinson-Rechavi M."/>
            <person name="Braasch I."/>
            <person name="Lecointre G."/>
            <person name="Bobe J."/>
            <person name="Postlethwait J.H."/>
            <person name="Berthelot C."/>
            <person name="Roest Crollius H."/>
            <person name="Guiguen Y."/>
        </authorList>
    </citation>
    <scope>NUCLEOTIDE SEQUENCE</scope>
    <source>
        <strain evidence="2">WJC10195</strain>
    </source>
</reference>
<feature type="region of interest" description="Disordered" evidence="1">
    <location>
        <begin position="22"/>
        <end position="73"/>
    </location>
</feature>
<feature type="compositionally biased region" description="Basic and acidic residues" evidence="1">
    <location>
        <begin position="60"/>
        <end position="71"/>
    </location>
</feature>
<evidence type="ECO:0000313" key="2">
    <source>
        <dbReference type="EMBL" id="KAJ8345526.1"/>
    </source>
</evidence>
<name>A0A9Q1EV03_SYNKA</name>
<gene>
    <name evidence="2" type="ORF">SKAU_G00297190</name>
</gene>
<evidence type="ECO:0000313" key="3">
    <source>
        <dbReference type="Proteomes" id="UP001152622"/>
    </source>
</evidence>
<sequence>MGGWNLFGHTLPNPFATLALPRRTPETLGALSPRTASLAPRPPRPPRRRPRPLQTQKRQMRQDYRDAETHGQRRWQSRYLTLSGEYRNFSSKAPLSAVSAKRFRLKHELRYDAERRRGRVFRRNMISL</sequence>
<accession>A0A9Q1EV03</accession>